<keyword evidence="2" id="KW-0812">Transmembrane</keyword>
<feature type="region of interest" description="Disordered" evidence="1">
    <location>
        <begin position="1"/>
        <end position="20"/>
    </location>
</feature>
<evidence type="ECO:0000313" key="3">
    <source>
        <dbReference type="EMBL" id="SCF17588.1"/>
    </source>
</evidence>
<keyword evidence="2" id="KW-1133">Transmembrane helix</keyword>
<dbReference type="EMBL" id="LT607410">
    <property type="protein sequence ID" value="SCF17588.1"/>
    <property type="molecule type" value="Genomic_DNA"/>
</dbReference>
<dbReference type="AlphaFoldDB" id="A0A1C4YA35"/>
<evidence type="ECO:0000256" key="1">
    <source>
        <dbReference type="SAM" id="MobiDB-lite"/>
    </source>
</evidence>
<dbReference type="RefSeq" id="WP_088961807.1">
    <property type="nucleotide sequence ID" value="NZ_LT607410.1"/>
</dbReference>
<organism evidence="3 4">
    <name type="scientific">Micromonospora purpureochromogenes</name>
    <dbReference type="NCBI Taxonomy" id="47872"/>
    <lineage>
        <taxon>Bacteria</taxon>
        <taxon>Bacillati</taxon>
        <taxon>Actinomycetota</taxon>
        <taxon>Actinomycetes</taxon>
        <taxon>Micromonosporales</taxon>
        <taxon>Micromonosporaceae</taxon>
        <taxon>Micromonospora</taxon>
    </lineage>
</organism>
<sequence length="77" mass="8216">MAAADPHYRGTHRRPLPTPGHLGRVALSLAVLSVLATLFLDVFLVTAALSMLMVGPVVLVVQRWRDRAGAEEPATTG</sequence>
<protein>
    <submittedName>
        <fullName evidence="3">Uncharacterized protein</fullName>
    </submittedName>
</protein>
<accession>A0A1C4YA35</accession>
<name>A0A1C4YA35_9ACTN</name>
<feature type="transmembrane region" description="Helical" evidence="2">
    <location>
        <begin position="26"/>
        <end position="59"/>
    </location>
</feature>
<evidence type="ECO:0000256" key="2">
    <source>
        <dbReference type="SAM" id="Phobius"/>
    </source>
</evidence>
<keyword evidence="2" id="KW-0472">Membrane</keyword>
<dbReference type="Proteomes" id="UP000198228">
    <property type="component" value="Chromosome I"/>
</dbReference>
<proteinExistence type="predicted"/>
<gene>
    <name evidence="3" type="ORF">GA0074696_3175</name>
</gene>
<evidence type="ECO:0000313" key="4">
    <source>
        <dbReference type="Proteomes" id="UP000198228"/>
    </source>
</evidence>
<reference evidence="3 4" key="1">
    <citation type="submission" date="2016-06" db="EMBL/GenBank/DDBJ databases">
        <authorList>
            <person name="Kjaerup R.B."/>
            <person name="Dalgaard T.S."/>
            <person name="Juul-Madsen H.R."/>
        </authorList>
    </citation>
    <scope>NUCLEOTIDE SEQUENCE [LARGE SCALE GENOMIC DNA]</scope>
    <source>
        <strain evidence="3 4">DSM 43821</strain>
    </source>
</reference>